<sequence>MQYISELKSLSYYRETDRKGARMLLTGLEEGAFVIRPSRQNKYLCTISIMHTKKMFNIGIERNSDSTLTFGDLNENTNLPPFYTIKDIINYFTTNPIPLYGEYVQLKNILPPNKR</sequence>
<dbReference type="Gene3D" id="3.30.505.10">
    <property type="entry name" value="SH2 domain"/>
    <property type="match status" value="1"/>
</dbReference>
<dbReference type="InterPro" id="IPR036860">
    <property type="entry name" value="SH2_dom_sf"/>
</dbReference>
<dbReference type="Pfam" id="PF00017">
    <property type="entry name" value="SH2"/>
    <property type="match status" value="1"/>
</dbReference>
<feature type="domain" description="SH2" evidence="2">
    <location>
        <begin position="11"/>
        <end position="110"/>
    </location>
</feature>
<dbReference type="AlphaFoldDB" id="A0A1Y1MI34"/>
<name>A0A1Y1MI34_PHOPY</name>
<proteinExistence type="predicted"/>
<dbReference type="SMART" id="SM00252">
    <property type="entry name" value="SH2"/>
    <property type="match status" value="1"/>
</dbReference>
<dbReference type="EMBL" id="GEZM01030642">
    <property type="protein sequence ID" value="JAV85456.1"/>
    <property type="molecule type" value="Transcribed_RNA"/>
</dbReference>
<dbReference type="SUPFAM" id="SSF55550">
    <property type="entry name" value="SH2 domain"/>
    <property type="match status" value="1"/>
</dbReference>
<evidence type="ECO:0000256" key="1">
    <source>
        <dbReference type="PROSITE-ProRule" id="PRU00191"/>
    </source>
</evidence>
<evidence type="ECO:0000259" key="2">
    <source>
        <dbReference type="PROSITE" id="PS50001"/>
    </source>
</evidence>
<reference evidence="3" key="1">
    <citation type="journal article" date="2016" name="Sci. Rep.">
        <title>Molecular characterization of firefly nuptial gifts: a multi-omics approach sheds light on postcopulatory sexual selection.</title>
        <authorList>
            <person name="Al-Wathiqui N."/>
            <person name="Fallon T.R."/>
            <person name="South A."/>
            <person name="Weng J.K."/>
            <person name="Lewis S.M."/>
        </authorList>
    </citation>
    <scope>NUCLEOTIDE SEQUENCE</scope>
</reference>
<evidence type="ECO:0000313" key="3">
    <source>
        <dbReference type="EMBL" id="JAV85452.1"/>
    </source>
</evidence>
<organism evidence="3">
    <name type="scientific">Photinus pyralis</name>
    <name type="common">Common eastern firefly</name>
    <name type="synonym">Lampyris pyralis</name>
    <dbReference type="NCBI Taxonomy" id="7054"/>
    <lineage>
        <taxon>Eukaryota</taxon>
        <taxon>Metazoa</taxon>
        <taxon>Ecdysozoa</taxon>
        <taxon>Arthropoda</taxon>
        <taxon>Hexapoda</taxon>
        <taxon>Insecta</taxon>
        <taxon>Pterygota</taxon>
        <taxon>Neoptera</taxon>
        <taxon>Endopterygota</taxon>
        <taxon>Coleoptera</taxon>
        <taxon>Polyphaga</taxon>
        <taxon>Elateriformia</taxon>
        <taxon>Elateroidea</taxon>
        <taxon>Lampyridae</taxon>
        <taxon>Lampyrinae</taxon>
        <taxon>Photinus</taxon>
    </lineage>
</organism>
<keyword evidence="1" id="KW-0727">SH2 domain</keyword>
<accession>A0A1Y1MI34</accession>
<dbReference type="EMBL" id="GEZM01030643">
    <property type="protein sequence ID" value="JAV85452.1"/>
    <property type="molecule type" value="Transcribed_RNA"/>
</dbReference>
<dbReference type="PROSITE" id="PS50001">
    <property type="entry name" value="SH2"/>
    <property type="match status" value="1"/>
</dbReference>
<protein>
    <recommendedName>
        <fullName evidence="2">SH2 domain-containing protein</fullName>
    </recommendedName>
</protein>
<dbReference type="InterPro" id="IPR000980">
    <property type="entry name" value="SH2"/>
</dbReference>